<evidence type="ECO:0000313" key="2">
    <source>
        <dbReference type="EMBL" id="KAF4736943.1"/>
    </source>
</evidence>
<dbReference type="Proteomes" id="UP000553632">
    <property type="component" value="Unassembled WGS sequence"/>
</dbReference>
<feature type="non-terminal residue" evidence="2">
    <location>
        <position position="1"/>
    </location>
</feature>
<feature type="non-terminal residue" evidence="2">
    <location>
        <position position="249"/>
    </location>
</feature>
<accession>A0A7J6SVU1</accession>
<name>A0A7J6SVU1_PEROL</name>
<proteinExistence type="predicted"/>
<evidence type="ECO:0000313" key="1">
    <source>
        <dbReference type="EMBL" id="KAF4714902.1"/>
    </source>
</evidence>
<dbReference type="EMBL" id="JABANO010028595">
    <property type="protein sequence ID" value="KAF4714902.1"/>
    <property type="molecule type" value="Genomic_DNA"/>
</dbReference>
<organism evidence="2 4">
    <name type="scientific">Perkinsus olseni</name>
    <name type="common">Perkinsus atlanticus</name>
    <dbReference type="NCBI Taxonomy" id="32597"/>
    <lineage>
        <taxon>Eukaryota</taxon>
        <taxon>Sar</taxon>
        <taxon>Alveolata</taxon>
        <taxon>Perkinsozoa</taxon>
        <taxon>Perkinsea</taxon>
        <taxon>Perkinsida</taxon>
        <taxon>Perkinsidae</taxon>
        <taxon>Perkinsus</taxon>
    </lineage>
</organism>
<dbReference type="EMBL" id="JABANM010011873">
    <property type="protein sequence ID" value="KAF4736943.1"/>
    <property type="molecule type" value="Genomic_DNA"/>
</dbReference>
<comment type="caution">
    <text evidence="2">The sequence shown here is derived from an EMBL/GenBank/DDBJ whole genome shotgun (WGS) entry which is preliminary data.</text>
</comment>
<sequence length="249" mass="27314">DHHIQSSTSEGFKQGPLSPLGTVLALKQSSSGLPPDLTCILHNYLGIVSTVSRYATKGVGLDATWRMLFMRDHGHHYRQYSLDGTSPMVISVRPIIPPYDLYRLLYFRQHRAGGLHVGPGRTLLQMTLKGCGVVEVGAALDYLQDLSQNATACSAALYLCANADSKGGKTIVSLSCAVNDFGFEGYVGAWRSLSVERCHMDKSEADFQDIHFSFQQPRQRLGDSTSAVEDIAEELELAVKYRDKLCAKG</sequence>
<reference evidence="3 4" key="1">
    <citation type="submission" date="2020-04" db="EMBL/GenBank/DDBJ databases">
        <title>Perkinsus olseni comparative genomics.</title>
        <authorList>
            <person name="Bogema D.R."/>
        </authorList>
    </citation>
    <scope>NUCLEOTIDE SEQUENCE [LARGE SCALE GENOMIC DNA]</scope>
    <source>
        <strain evidence="2">ATCC PRA-205</strain>
        <strain evidence="1 3">ATCC PRA-207</strain>
    </source>
</reference>
<dbReference type="AlphaFoldDB" id="A0A7J6SVU1"/>
<dbReference type="Proteomes" id="UP000574390">
    <property type="component" value="Unassembled WGS sequence"/>
</dbReference>
<keyword evidence="3" id="KW-1185">Reference proteome</keyword>
<evidence type="ECO:0000313" key="4">
    <source>
        <dbReference type="Proteomes" id="UP000574390"/>
    </source>
</evidence>
<protein>
    <submittedName>
        <fullName evidence="2">Uncharacterized protein</fullName>
    </submittedName>
</protein>
<evidence type="ECO:0000313" key="3">
    <source>
        <dbReference type="Proteomes" id="UP000553632"/>
    </source>
</evidence>
<gene>
    <name evidence="2" type="ORF">FOZ62_005906</name>
    <name evidence="1" type="ORF">FOZ63_001724</name>
</gene>